<evidence type="ECO:0000313" key="3">
    <source>
        <dbReference type="EMBL" id="CAH0388347.1"/>
    </source>
</evidence>
<dbReference type="Proteomes" id="UP001152759">
    <property type="component" value="Chromosome 4"/>
</dbReference>
<feature type="compositionally biased region" description="Basic and acidic residues" evidence="1">
    <location>
        <begin position="194"/>
        <end position="213"/>
    </location>
</feature>
<keyword evidence="2" id="KW-0732">Signal</keyword>
<dbReference type="AlphaFoldDB" id="A0A9P0A9B1"/>
<sequence length="309" mass="34571">MRSLGRSNIFILCFARFVICAHGSLASLTNSAINVTLKESDQNITDGINPTLEEPMKLKEETPRVDIKEVFRSVCARQVDVLCIKLSLILLVDRLASRPSSVEIYPGVSIQQGHPNSTATTPGRFLVKTAVDSPEALDEVVLSSIHDYLRSLSLNIHILDNNQLRKPWEEQRLRRRGDGRPHNRGLHAGPCAERPGRDGRQGHDDGPDGHDDGPDLLAQGPRRRRWGWRERRREKLPLRGDRPPLLLQGADPLGRVPDRPGGNLPRARTWSRSRFRAQPDRESKRRGLPAELSTFGMGRPSGATFQNPA</sequence>
<protein>
    <submittedName>
        <fullName evidence="3">Uncharacterized protein</fullName>
    </submittedName>
</protein>
<keyword evidence="4" id="KW-1185">Reference proteome</keyword>
<accession>A0A9P0A9B1</accession>
<reference evidence="3" key="1">
    <citation type="submission" date="2021-12" db="EMBL/GenBank/DDBJ databases">
        <authorList>
            <person name="King R."/>
        </authorList>
    </citation>
    <scope>NUCLEOTIDE SEQUENCE</scope>
</reference>
<dbReference type="Pfam" id="PF07898">
    <property type="entry name" value="DUF1676"/>
    <property type="match status" value="1"/>
</dbReference>
<evidence type="ECO:0000256" key="1">
    <source>
        <dbReference type="SAM" id="MobiDB-lite"/>
    </source>
</evidence>
<feature type="region of interest" description="Disordered" evidence="1">
    <location>
        <begin position="174"/>
        <end position="309"/>
    </location>
</feature>
<feature type="signal peptide" evidence="2">
    <location>
        <begin position="1"/>
        <end position="26"/>
    </location>
</feature>
<dbReference type="EMBL" id="OU963865">
    <property type="protein sequence ID" value="CAH0388347.1"/>
    <property type="molecule type" value="Genomic_DNA"/>
</dbReference>
<dbReference type="InterPro" id="IPR012464">
    <property type="entry name" value="DUF1676"/>
</dbReference>
<evidence type="ECO:0000313" key="4">
    <source>
        <dbReference type="Proteomes" id="UP001152759"/>
    </source>
</evidence>
<evidence type="ECO:0000256" key="2">
    <source>
        <dbReference type="SAM" id="SignalP"/>
    </source>
</evidence>
<organism evidence="3 4">
    <name type="scientific">Bemisia tabaci</name>
    <name type="common">Sweetpotato whitefly</name>
    <name type="synonym">Aleurodes tabaci</name>
    <dbReference type="NCBI Taxonomy" id="7038"/>
    <lineage>
        <taxon>Eukaryota</taxon>
        <taxon>Metazoa</taxon>
        <taxon>Ecdysozoa</taxon>
        <taxon>Arthropoda</taxon>
        <taxon>Hexapoda</taxon>
        <taxon>Insecta</taxon>
        <taxon>Pterygota</taxon>
        <taxon>Neoptera</taxon>
        <taxon>Paraneoptera</taxon>
        <taxon>Hemiptera</taxon>
        <taxon>Sternorrhyncha</taxon>
        <taxon>Aleyrodoidea</taxon>
        <taxon>Aleyrodidae</taxon>
        <taxon>Aleyrodinae</taxon>
        <taxon>Bemisia</taxon>
    </lineage>
</organism>
<proteinExistence type="predicted"/>
<name>A0A9P0A9B1_BEMTA</name>
<gene>
    <name evidence="3" type="ORF">BEMITA_LOCUS7264</name>
</gene>
<feature type="compositionally biased region" description="Basic and acidic residues" evidence="1">
    <location>
        <begin position="227"/>
        <end position="242"/>
    </location>
</feature>
<feature type="chain" id="PRO_5040217427" evidence="2">
    <location>
        <begin position="27"/>
        <end position="309"/>
    </location>
</feature>